<comment type="caution">
    <text evidence="1">The sequence shown here is derived from an EMBL/GenBank/DDBJ whole genome shotgun (WGS) entry which is preliminary data.</text>
</comment>
<dbReference type="OrthoDB" id="9390510at2759"/>
<organism evidence="1 2">
    <name type="scientific">Heliornis fulica</name>
    <name type="common">sungrebe</name>
    <dbReference type="NCBI Taxonomy" id="54369"/>
    <lineage>
        <taxon>Eukaryota</taxon>
        <taxon>Metazoa</taxon>
        <taxon>Chordata</taxon>
        <taxon>Craniata</taxon>
        <taxon>Vertebrata</taxon>
        <taxon>Euteleostomi</taxon>
        <taxon>Archelosauria</taxon>
        <taxon>Archosauria</taxon>
        <taxon>Dinosauria</taxon>
        <taxon>Saurischia</taxon>
        <taxon>Theropoda</taxon>
        <taxon>Coelurosauria</taxon>
        <taxon>Aves</taxon>
        <taxon>Neognathae</taxon>
        <taxon>Neoaves</taxon>
        <taxon>Gruiformes</taxon>
        <taxon>Heliornithidae</taxon>
        <taxon>Heliornis</taxon>
    </lineage>
</organism>
<proteinExistence type="predicted"/>
<dbReference type="AlphaFoldDB" id="A0A7L2AIX2"/>
<reference evidence="1 2" key="1">
    <citation type="submission" date="2019-09" db="EMBL/GenBank/DDBJ databases">
        <title>Bird 10,000 Genomes (B10K) Project - Family phase.</title>
        <authorList>
            <person name="Zhang G."/>
        </authorList>
    </citation>
    <scope>NUCLEOTIDE SEQUENCE [LARGE SCALE GENOMIC DNA]</scope>
    <source>
        <strain evidence="1">B10K-DU-001-55</strain>
        <tissue evidence="1">Muscle</tissue>
    </source>
</reference>
<feature type="non-terminal residue" evidence="1">
    <location>
        <position position="147"/>
    </location>
</feature>
<accession>A0A7L2AIX2</accession>
<evidence type="ECO:0000313" key="2">
    <source>
        <dbReference type="Proteomes" id="UP000590868"/>
    </source>
</evidence>
<protein>
    <submittedName>
        <fullName evidence="1">IPIL1 protein</fullName>
    </submittedName>
</protein>
<name>A0A7L2AIX2_9GRUI</name>
<sequence>AWSVQENTITYRLLVVLQPPHGHSFSMEPDTTEQLPARPQQGIHVLLECMCSREQLLGDTLCFLHHPDNKLPRGHGSDLLRTLCTDSFLDVDKIASWVQVLLRSAWKLFPHLQHCQLRVLPSSQNCRFQLKTASGIDIYTEMTFAVQ</sequence>
<gene>
    <name evidence="1" type="primary">Itpripl1_2</name>
    <name evidence="1" type="ORF">HELFUL_R14603</name>
</gene>
<keyword evidence="2" id="KW-1185">Reference proteome</keyword>
<dbReference type="EMBL" id="VXBZ01003763">
    <property type="protein sequence ID" value="NXP47057.1"/>
    <property type="molecule type" value="Genomic_DNA"/>
</dbReference>
<feature type="non-terminal residue" evidence="1">
    <location>
        <position position="1"/>
    </location>
</feature>
<evidence type="ECO:0000313" key="1">
    <source>
        <dbReference type="EMBL" id="NXP47057.1"/>
    </source>
</evidence>
<dbReference type="Proteomes" id="UP000590868">
    <property type="component" value="Unassembled WGS sequence"/>
</dbReference>